<feature type="region of interest" description="Disordered" evidence="2">
    <location>
        <begin position="1"/>
        <end position="92"/>
    </location>
</feature>
<dbReference type="PANTHER" id="PTHR31495">
    <property type="entry name" value="PEROXYGENASE 3-RELATED"/>
    <property type="match status" value="1"/>
</dbReference>
<gene>
    <name evidence="3" type="ORF">GLOTRDRAFT_52162</name>
</gene>
<dbReference type="PANTHER" id="PTHR31495:SF0">
    <property type="entry name" value="BINDING PROTEIN CALEOSIN, PUTATIVE (AFU_ORTHOLOGUE AFUA_5G13750)-RELATED"/>
    <property type="match status" value="1"/>
</dbReference>
<dbReference type="STRING" id="670483.S7QKD5"/>
<evidence type="ECO:0000313" key="4">
    <source>
        <dbReference type="Proteomes" id="UP000030669"/>
    </source>
</evidence>
<organism evidence="3 4">
    <name type="scientific">Gloeophyllum trabeum (strain ATCC 11539 / FP-39264 / Madison 617)</name>
    <name type="common">Brown rot fungus</name>
    <dbReference type="NCBI Taxonomy" id="670483"/>
    <lineage>
        <taxon>Eukaryota</taxon>
        <taxon>Fungi</taxon>
        <taxon>Dikarya</taxon>
        <taxon>Basidiomycota</taxon>
        <taxon>Agaricomycotina</taxon>
        <taxon>Agaricomycetes</taxon>
        <taxon>Gloeophyllales</taxon>
        <taxon>Gloeophyllaceae</taxon>
        <taxon>Gloeophyllum</taxon>
    </lineage>
</organism>
<dbReference type="InterPro" id="IPR007736">
    <property type="entry name" value="Caleosin-related"/>
</dbReference>
<proteinExistence type="inferred from homology"/>
<protein>
    <submittedName>
        <fullName evidence="3">Caleosin-domain-containing protein</fullName>
    </submittedName>
</protein>
<evidence type="ECO:0000256" key="2">
    <source>
        <dbReference type="SAM" id="MobiDB-lite"/>
    </source>
</evidence>
<dbReference type="GO" id="GO:0005509">
    <property type="term" value="F:calcium ion binding"/>
    <property type="evidence" value="ECO:0007669"/>
    <property type="project" value="TreeGrafter"/>
</dbReference>
<dbReference type="OMA" id="WGGAFFE"/>
<feature type="compositionally biased region" description="Basic and acidic residues" evidence="2">
    <location>
        <begin position="9"/>
        <end position="42"/>
    </location>
</feature>
<accession>S7QKD5</accession>
<dbReference type="RefSeq" id="XP_007860338.1">
    <property type="nucleotide sequence ID" value="XM_007862147.1"/>
</dbReference>
<keyword evidence="4" id="KW-1185">Reference proteome</keyword>
<dbReference type="KEGG" id="gtr:GLOTRDRAFT_52162"/>
<feature type="compositionally biased region" description="Polar residues" evidence="2">
    <location>
        <begin position="77"/>
        <end position="92"/>
    </location>
</feature>
<dbReference type="Pfam" id="PF05042">
    <property type="entry name" value="Caleosin"/>
    <property type="match status" value="1"/>
</dbReference>
<sequence length="277" mass="31479">MMQSTLAPEDPRSFAEVVKEVPPPDEHEHEEDGQSPDGKHSDIPTSVDSVPVTKERPVYVPDDKSKLGDTGVPRANQAATRSHPQGTTANSYNKKHANETVLQQHCAFFDRDGDGVIWPQDTFRGFYQLGFGLLLSAFSMWIIHTFFAYPTQTSWVPDPLFRVHVRNIHRDKHGSDSGAYDNEGRFVPEKFEDFFEKYSSLPGKDGLTVWDTVRAIVGQRCILDPVGWGAVVFEWLATWILLRPRDWVIRKEQVRGVYDGSIFWNLAAERKGVKVHQ</sequence>
<dbReference type="Proteomes" id="UP000030669">
    <property type="component" value="Unassembled WGS sequence"/>
</dbReference>
<comment type="similarity">
    <text evidence="1">Belongs to the caleosin family.</text>
</comment>
<evidence type="ECO:0000256" key="1">
    <source>
        <dbReference type="ARBA" id="ARBA00006765"/>
    </source>
</evidence>
<dbReference type="EMBL" id="KB469296">
    <property type="protein sequence ID" value="EPQ60216.1"/>
    <property type="molecule type" value="Genomic_DNA"/>
</dbReference>
<dbReference type="eggNOG" id="ENOG502QQD0">
    <property type="taxonomic scope" value="Eukaryota"/>
</dbReference>
<reference evidence="3 4" key="1">
    <citation type="journal article" date="2012" name="Science">
        <title>The Paleozoic origin of enzymatic lignin decomposition reconstructed from 31 fungal genomes.</title>
        <authorList>
            <person name="Floudas D."/>
            <person name="Binder M."/>
            <person name="Riley R."/>
            <person name="Barry K."/>
            <person name="Blanchette R.A."/>
            <person name="Henrissat B."/>
            <person name="Martinez A.T."/>
            <person name="Otillar R."/>
            <person name="Spatafora J.W."/>
            <person name="Yadav J.S."/>
            <person name="Aerts A."/>
            <person name="Benoit I."/>
            <person name="Boyd A."/>
            <person name="Carlson A."/>
            <person name="Copeland A."/>
            <person name="Coutinho P.M."/>
            <person name="de Vries R.P."/>
            <person name="Ferreira P."/>
            <person name="Findley K."/>
            <person name="Foster B."/>
            <person name="Gaskell J."/>
            <person name="Glotzer D."/>
            <person name="Gorecki P."/>
            <person name="Heitman J."/>
            <person name="Hesse C."/>
            <person name="Hori C."/>
            <person name="Igarashi K."/>
            <person name="Jurgens J.A."/>
            <person name="Kallen N."/>
            <person name="Kersten P."/>
            <person name="Kohler A."/>
            <person name="Kuees U."/>
            <person name="Kumar T.K.A."/>
            <person name="Kuo A."/>
            <person name="LaButti K."/>
            <person name="Larrondo L.F."/>
            <person name="Lindquist E."/>
            <person name="Ling A."/>
            <person name="Lombard V."/>
            <person name="Lucas S."/>
            <person name="Lundell T."/>
            <person name="Martin R."/>
            <person name="McLaughlin D.J."/>
            <person name="Morgenstern I."/>
            <person name="Morin E."/>
            <person name="Murat C."/>
            <person name="Nagy L.G."/>
            <person name="Nolan M."/>
            <person name="Ohm R.A."/>
            <person name="Patyshakuliyeva A."/>
            <person name="Rokas A."/>
            <person name="Ruiz-Duenas F.J."/>
            <person name="Sabat G."/>
            <person name="Salamov A."/>
            <person name="Samejima M."/>
            <person name="Schmutz J."/>
            <person name="Slot J.C."/>
            <person name="St John F."/>
            <person name="Stenlid J."/>
            <person name="Sun H."/>
            <person name="Sun S."/>
            <person name="Syed K."/>
            <person name="Tsang A."/>
            <person name="Wiebenga A."/>
            <person name="Young D."/>
            <person name="Pisabarro A."/>
            <person name="Eastwood D.C."/>
            <person name="Martin F."/>
            <person name="Cullen D."/>
            <person name="Grigoriev I.V."/>
            <person name="Hibbett D.S."/>
        </authorList>
    </citation>
    <scope>NUCLEOTIDE SEQUENCE [LARGE SCALE GENOMIC DNA]</scope>
    <source>
        <strain evidence="3 4">ATCC 11539</strain>
    </source>
</reference>
<dbReference type="AlphaFoldDB" id="S7QKD5"/>
<dbReference type="HOGENOM" id="CLU_062049_0_0_1"/>
<name>S7QKD5_GLOTA</name>
<feature type="compositionally biased region" description="Basic and acidic residues" evidence="2">
    <location>
        <begin position="53"/>
        <end position="67"/>
    </location>
</feature>
<dbReference type="OrthoDB" id="640742at2759"/>
<dbReference type="GO" id="GO:0004497">
    <property type="term" value="F:monooxygenase activity"/>
    <property type="evidence" value="ECO:0007669"/>
    <property type="project" value="TreeGrafter"/>
</dbReference>
<dbReference type="GeneID" id="19306868"/>
<evidence type="ECO:0000313" key="3">
    <source>
        <dbReference type="EMBL" id="EPQ60216.1"/>
    </source>
</evidence>